<dbReference type="InterPro" id="IPR025056">
    <property type="entry name" value="DUF3993"/>
</dbReference>
<keyword evidence="3" id="KW-1185">Reference proteome</keyword>
<proteinExistence type="predicted"/>
<reference evidence="2 3" key="1">
    <citation type="submission" date="2023-05" db="EMBL/GenBank/DDBJ databases">
        <title>Comparative genomics reveals the evidence of polycyclic aromatic hydrocarbons degradation in moderately halophilic genus Pontibacillus.</title>
        <authorList>
            <person name="Yang H."/>
            <person name="Qian Z."/>
        </authorList>
    </citation>
    <scope>NUCLEOTIDE SEQUENCE [LARGE SCALE GENOMIC DNA]</scope>
    <source>
        <strain evidence="3">HN14</strain>
    </source>
</reference>
<sequence length="156" mass="18276">MRKFVLFGLMFAVVIAFVSFKTVQAGQESDVEWKRILKEAHQVQAEYASKQSTYSEIRSEFIKWFTKDSMMTVFVEHLIMDGDVFQFGTTDFSPYIIPKNIEGFSVIEKQKDRIVVKEDKQKSSELMGESKIQRIITISRTDEGWRISKLEWDQEV</sequence>
<dbReference type="EMBL" id="CP126446">
    <property type="protein sequence ID" value="WIF99784.1"/>
    <property type="molecule type" value="Genomic_DNA"/>
</dbReference>
<gene>
    <name evidence="2" type="ORF">QNI29_09040</name>
</gene>
<name>A0ABY8V206_9BACI</name>
<keyword evidence="1" id="KW-0732">Signal</keyword>
<evidence type="ECO:0000313" key="2">
    <source>
        <dbReference type="EMBL" id="WIF99784.1"/>
    </source>
</evidence>
<dbReference type="Proteomes" id="UP001236652">
    <property type="component" value="Chromosome"/>
</dbReference>
<protein>
    <submittedName>
        <fullName evidence="2">DUF3993 domain-containing protein</fullName>
    </submittedName>
</protein>
<feature type="chain" id="PRO_5046723193" evidence="1">
    <location>
        <begin position="26"/>
        <end position="156"/>
    </location>
</feature>
<evidence type="ECO:0000256" key="1">
    <source>
        <dbReference type="SAM" id="SignalP"/>
    </source>
</evidence>
<dbReference type="Pfam" id="PF13158">
    <property type="entry name" value="DUF3993"/>
    <property type="match status" value="1"/>
</dbReference>
<evidence type="ECO:0000313" key="3">
    <source>
        <dbReference type="Proteomes" id="UP001236652"/>
    </source>
</evidence>
<dbReference type="RefSeq" id="WP_231416175.1">
    <property type="nucleotide sequence ID" value="NZ_CP126446.1"/>
</dbReference>
<feature type="signal peptide" evidence="1">
    <location>
        <begin position="1"/>
        <end position="25"/>
    </location>
</feature>
<accession>A0ABY8V206</accession>
<organism evidence="2 3">
    <name type="scientific">Pontibacillus chungwhensis</name>
    <dbReference type="NCBI Taxonomy" id="265426"/>
    <lineage>
        <taxon>Bacteria</taxon>
        <taxon>Bacillati</taxon>
        <taxon>Bacillota</taxon>
        <taxon>Bacilli</taxon>
        <taxon>Bacillales</taxon>
        <taxon>Bacillaceae</taxon>
        <taxon>Pontibacillus</taxon>
    </lineage>
</organism>